<evidence type="ECO:0000313" key="2">
    <source>
        <dbReference type="EMBL" id="KIK80910.1"/>
    </source>
</evidence>
<dbReference type="Proteomes" id="UP000054538">
    <property type="component" value="Unassembled WGS sequence"/>
</dbReference>
<dbReference type="EMBL" id="KN825905">
    <property type="protein sequence ID" value="KIK80910.1"/>
    <property type="molecule type" value="Genomic_DNA"/>
</dbReference>
<keyword evidence="3" id="KW-1185">Reference proteome</keyword>
<protein>
    <submittedName>
        <fullName evidence="2">Uncharacterized protein</fullName>
    </submittedName>
</protein>
<dbReference type="HOGENOM" id="CLU_156048_0_0_1"/>
<sequence length="115" mass="13152">MDIATLLNPAVETYNMFDATDEDIFESVMDAKMLQERNAEDNNNNDIDNSEPQAPGLTHHKALQAMLMLKKYVGTINNPFSHKFKVMLGSFGQQTRVAEMQDMKDTKLTDYFSRK</sequence>
<gene>
    <name evidence="2" type="ORF">PAXRUDRAFT_157373</name>
</gene>
<feature type="region of interest" description="Disordered" evidence="1">
    <location>
        <begin position="36"/>
        <end position="56"/>
    </location>
</feature>
<dbReference type="AlphaFoldDB" id="A0A0D0DPL5"/>
<evidence type="ECO:0000313" key="3">
    <source>
        <dbReference type="Proteomes" id="UP000054538"/>
    </source>
</evidence>
<evidence type="ECO:0000256" key="1">
    <source>
        <dbReference type="SAM" id="MobiDB-lite"/>
    </source>
</evidence>
<accession>A0A0D0DPL5</accession>
<reference evidence="2 3" key="1">
    <citation type="submission" date="2014-04" db="EMBL/GenBank/DDBJ databases">
        <authorList>
            <consortium name="DOE Joint Genome Institute"/>
            <person name="Kuo A."/>
            <person name="Kohler A."/>
            <person name="Jargeat P."/>
            <person name="Nagy L.G."/>
            <person name="Floudas D."/>
            <person name="Copeland A."/>
            <person name="Barry K.W."/>
            <person name="Cichocki N."/>
            <person name="Veneault-Fourrey C."/>
            <person name="LaButti K."/>
            <person name="Lindquist E.A."/>
            <person name="Lipzen A."/>
            <person name="Lundell T."/>
            <person name="Morin E."/>
            <person name="Murat C."/>
            <person name="Sun H."/>
            <person name="Tunlid A."/>
            <person name="Henrissat B."/>
            <person name="Grigoriev I.V."/>
            <person name="Hibbett D.S."/>
            <person name="Martin F."/>
            <person name="Nordberg H.P."/>
            <person name="Cantor M.N."/>
            <person name="Hua S.X."/>
        </authorList>
    </citation>
    <scope>NUCLEOTIDE SEQUENCE [LARGE SCALE GENOMIC DNA]</scope>
    <source>
        <strain evidence="2 3">Ve08.2h10</strain>
    </source>
</reference>
<organism evidence="2 3">
    <name type="scientific">Paxillus rubicundulus Ve08.2h10</name>
    <dbReference type="NCBI Taxonomy" id="930991"/>
    <lineage>
        <taxon>Eukaryota</taxon>
        <taxon>Fungi</taxon>
        <taxon>Dikarya</taxon>
        <taxon>Basidiomycota</taxon>
        <taxon>Agaricomycotina</taxon>
        <taxon>Agaricomycetes</taxon>
        <taxon>Agaricomycetidae</taxon>
        <taxon>Boletales</taxon>
        <taxon>Paxilineae</taxon>
        <taxon>Paxillaceae</taxon>
        <taxon>Paxillus</taxon>
    </lineage>
</organism>
<dbReference type="OrthoDB" id="162969at2759"/>
<proteinExistence type="predicted"/>
<dbReference type="InParanoid" id="A0A0D0DPL5"/>
<reference evidence="3" key="2">
    <citation type="submission" date="2015-01" db="EMBL/GenBank/DDBJ databases">
        <title>Evolutionary Origins and Diversification of the Mycorrhizal Mutualists.</title>
        <authorList>
            <consortium name="DOE Joint Genome Institute"/>
            <consortium name="Mycorrhizal Genomics Consortium"/>
            <person name="Kohler A."/>
            <person name="Kuo A."/>
            <person name="Nagy L.G."/>
            <person name="Floudas D."/>
            <person name="Copeland A."/>
            <person name="Barry K.W."/>
            <person name="Cichocki N."/>
            <person name="Veneault-Fourrey C."/>
            <person name="LaButti K."/>
            <person name="Lindquist E.A."/>
            <person name="Lipzen A."/>
            <person name="Lundell T."/>
            <person name="Morin E."/>
            <person name="Murat C."/>
            <person name="Riley R."/>
            <person name="Ohm R."/>
            <person name="Sun H."/>
            <person name="Tunlid A."/>
            <person name="Henrissat B."/>
            <person name="Grigoriev I.V."/>
            <person name="Hibbett D.S."/>
            <person name="Martin F."/>
        </authorList>
    </citation>
    <scope>NUCLEOTIDE SEQUENCE [LARGE SCALE GENOMIC DNA]</scope>
    <source>
        <strain evidence="3">Ve08.2h10</strain>
    </source>
</reference>
<name>A0A0D0DPL5_9AGAM</name>